<dbReference type="GO" id="GO:0010181">
    <property type="term" value="F:FMN binding"/>
    <property type="evidence" value="ECO:0007669"/>
    <property type="project" value="InterPro"/>
</dbReference>
<dbReference type="PANTHER" id="PTHR33798">
    <property type="entry name" value="FLAVOPROTEIN OXYGENASE"/>
    <property type="match status" value="1"/>
</dbReference>
<evidence type="ECO:0000313" key="6">
    <source>
        <dbReference type="EMBL" id="CAA9540605.1"/>
    </source>
</evidence>
<dbReference type="PANTHER" id="PTHR33798:SF5">
    <property type="entry name" value="FLAVIN REDUCTASE LIKE DOMAIN-CONTAINING PROTEIN"/>
    <property type="match status" value="1"/>
</dbReference>
<keyword evidence="6" id="KW-0503">Monooxygenase</keyword>
<sequence>MSDAAPADSPGPHPKREIDLGAMPERARYGLLTSVVVPRPIAWVSSLDADGVPNLAPHSYFMILSTDPPILGFVSVGEKDTLRNIRETGDYVINIAGEHLIEALNLSSADFPSRESEFAWAGLTPEPSRHVRAPAVAEAAVALECRLREVVPYGNTPNYLIVGDVAHLRLAEAVVRDGRVAADLLRAVGRHGGPVYSRTADLFTLERPRYADMAARRPDGDS</sequence>
<accession>A0A6J4U6U6</accession>
<feature type="domain" description="Flavin reductase like" evidence="5">
    <location>
        <begin position="34"/>
        <end position="182"/>
    </location>
</feature>
<dbReference type="GO" id="GO:0016646">
    <property type="term" value="F:oxidoreductase activity, acting on the CH-NH group of donors, NAD or NADP as acceptor"/>
    <property type="evidence" value="ECO:0007669"/>
    <property type="project" value="UniProtKB-ARBA"/>
</dbReference>
<dbReference type="InterPro" id="IPR002563">
    <property type="entry name" value="Flavin_Rdtase-like_dom"/>
</dbReference>
<evidence type="ECO:0000259" key="5">
    <source>
        <dbReference type="SMART" id="SM00903"/>
    </source>
</evidence>
<evidence type="ECO:0000256" key="4">
    <source>
        <dbReference type="ARBA" id="ARBA00038054"/>
    </source>
</evidence>
<evidence type="ECO:0000256" key="2">
    <source>
        <dbReference type="ARBA" id="ARBA00022630"/>
    </source>
</evidence>
<protein>
    <submittedName>
        <fullName evidence="6">Nitrilotriacetate monooxygenase component B</fullName>
        <ecNumber evidence="6">1.14.13.-</ecNumber>
    </submittedName>
</protein>
<comment type="cofactor">
    <cofactor evidence="1">
        <name>FMN</name>
        <dbReference type="ChEBI" id="CHEBI:58210"/>
    </cofactor>
</comment>
<keyword evidence="6" id="KW-0560">Oxidoreductase</keyword>
<dbReference type="Pfam" id="PF01613">
    <property type="entry name" value="Flavin_Reduct"/>
    <property type="match status" value="1"/>
</dbReference>
<dbReference type="AlphaFoldDB" id="A0A6J4U6U6"/>
<organism evidence="6">
    <name type="scientific">uncultured Thermomicrobiales bacterium</name>
    <dbReference type="NCBI Taxonomy" id="1645740"/>
    <lineage>
        <taxon>Bacteria</taxon>
        <taxon>Pseudomonadati</taxon>
        <taxon>Thermomicrobiota</taxon>
        <taxon>Thermomicrobia</taxon>
        <taxon>Thermomicrobiales</taxon>
        <taxon>environmental samples</taxon>
    </lineage>
</organism>
<name>A0A6J4U6U6_9BACT</name>
<dbReference type="EC" id="1.14.13.-" evidence="6"/>
<dbReference type="SUPFAM" id="SSF50475">
    <property type="entry name" value="FMN-binding split barrel"/>
    <property type="match status" value="1"/>
</dbReference>
<dbReference type="GO" id="GO:0004497">
    <property type="term" value="F:monooxygenase activity"/>
    <property type="evidence" value="ECO:0007669"/>
    <property type="project" value="UniProtKB-KW"/>
</dbReference>
<gene>
    <name evidence="6" type="ORF">AVDCRST_MAG73-1890</name>
</gene>
<dbReference type="EMBL" id="CADCWE010000117">
    <property type="protein sequence ID" value="CAA9540605.1"/>
    <property type="molecule type" value="Genomic_DNA"/>
</dbReference>
<evidence type="ECO:0000256" key="3">
    <source>
        <dbReference type="ARBA" id="ARBA00022643"/>
    </source>
</evidence>
<keyword evidence="2" id="KW-0285">Flavoprotein</keyword>
<dbReference type="SMART" id="SM00903">
    <property type="entry name" value="Flavin_Reduct"/>
    <property type="match status" value="1"/>
</dbReference>
<reference evidence="6" key="1">
    <citation type="submission" date="2020-02" db="EMBL/GenBank/DDBJ databases">
        <authorList>
            <person name="Meier V. D."/>
        </authorList>
    </citation>
    <scope>NUCLEOTIDE SEQUENCE</scope>
    <source>
        <strain evidence="6">AVDCRST_MAG73</strain>
    </source>
</reference>
<comment type="similarity">
    <text evidence="4">Belongs to the flavoredoxin family.</text>
</comment>
<keyword evidence="3" id="KW-0288">FMN</keyword>
<proteinExistence type="inferred from homology"/>
<dbReference type="InterPro" id="IPR012349">
    <property type="entry name" value="Split_barrel_FMN-bd"/>
</dbReference>
<evidence type="ECO:0000256" key="1">
    <source>
        <dbReference type="ARBA" id="ARBA00001917"/>
    </source>
</evidence>
<dbReference type="Gene3D" id="2.30.110.10">
    <property type="entry name" value="Electron Transport, Fmn-binding Protein, Chain A"/>
    <property type="match status" value="1"/>
</dbReference>